<protein>
    <submittedName>
        <fullName evidence="1">Uncharacterized protein</fullName>
    </submittedName>
</protein>
<keyword evidence="2" id="KW-1185">Reference proteome</keyword>
<evidence type="ECO:0000313" key="2">
    <source>
        <dbReference type="Proteomes" id="UP001242811"/>
    </source>
</evidence>
<dbReference type="EMBL" id="JAUSWA010000039">
    <property type="protein sequence ID" value="MDQ0496591.1"/>
    <property type="molecule type" value="Genomic_DNA"/>
</dbReference>
<gene>
    <name evidence="1" type="ORF">QOZ95_004781</name>
</gene>
<comment type="caution">
    <text evidence="1">The sequence shown here is derived from an EMBL/GenBank/DDBJ whole genome shotgun (WGS) entry which is preliminary data.</text>
</comment>
<dbReference type="Proteomes" id="UP001242811">
    <property type="component" value="Unassembled WGS sequence"/>
</dbReference>
<evidence type="ECO:0000313" key="1">
    <source>
        <dbReference type="EMBL" id="MDQ0496591.1"/>
    </source>
</evidence>
<name>A0ABU0L5Q1_9BACL</name>
<sequence length="64" mass="7683">MADAQISEKDLKIRDERWDYIRRLVQKENIPHIFNKKMRGKLMTELHQPNPGSYVIRISVQISF</sequence>
<accession>A0ABU0L5Q1</accession>
<proteinExistence type="predicted"/>
<organism evidence="1 2">
    <name type="scientific">Paenibacillus brasilensis</name>
    <dbReference type="NCBI Taxonomy" id="128574"/>
    <lineage>
        <taxon>Bacteria</taxon>
        <taxon>Bacillati</taxon>
        <taxon>Bacillota</taxon>
        <taxon>Bacilli</taxon>
        <taxon>Bacillales</taxon>
        <taxon>Paenibacillaceae</taxon>
        <taxon>Paenibacillus</taxon>
    </lineage>
</organism>
<reference evidence="1 2" key="1">
    <citation type="submission" date="2023-07" db="EMBL/GenBank/DDBJ databases">
        <title>Genomic Encyclopedia of Type Strains, Phase IV (KMG-IV): sequencing the most valuable type-strain genomes for metagenomic binning, comparative biology and taxonomic classification.</title>
        <authorList>
            <person name="Goeker M."/>
        </authorList>
    </citation>
    <scope>NUCLEOTIDE SEQUENCE [LARGE SCALE GENOMIC DNA]</scope>
    <source>
        <strain evidence="1 2">DSM 14914</strain>
    </source>
</reference>